<accession>A0A2U3KGI9</accession>
<reference evidence="2" key="1">
    <citation type="submission" date="2018-02" db="EMBL/GenBank/DDBJ databases">
        <authorList>
            <person name="Hausmann B."/>
        </authorList>
    </citation>
    <scope>NUCLEOTIDE SEQUENCE [LARGE SCALE GENOMIC DNA]</scope>
    <source>
        <strain evidence="2">Peat soil MAG SbF1</strain>
    </source>
</reference>
<dbReference type="Proteomes" id="UP000238916">
    <property type="component" value="Unassembled WGS sequence"/>
</dbReference>
<proteinExistence type="predicted"/>
<organism evidence="1 2">
    <name type="scientific">Candidatus Desulfosporosinus infrequens</name>
    <dbReference type="NCBI Taxonomy" id="2043169"/>
    <lineage>
        <taxon>Bacteria</taxon>
        <taxon>Bacillati</taxon>
        <taxon>Bacillota</taxon>
        <taxon>Clostridia</taxon>
        <taxon>Eubacteriales</taxon>
        <taxon>Desulfitobacteriaceae</taxon>
        <taxon>Desulfosporosinus</taxon>
    </lineage>
</organism>
<gene>
    <name evidence="1" type="ORF">SBF1_1970017</name>
</gene>
<evidence type="ECO:0000313" key="1">
    <source>
        <dbReference type="EMBL" id="SPF38794.1"/>
    </source>
</evidence>
<dbReference type="EMBL" id="OMOF01000109">
    <property type="protein sequence ID" value="SPF38794.1"/>
    <property type="molecule type" value="Genomic_DNA"/>
</dbReference>
<evidence type="ECO:0000313" key="2">
    <source>
        <dbReference type="Proteomes" id="UP000238916"/>
    </source>
</evidence>
<name>A0A2U3KGI9_9FIRM</name>
<sequence>MMDDLGRDRKRFFCLLNYKEWLKDGHEAKRPYKAKGISHFRKVV</sequence>
<dbReference type="AlphaFoldDB" id="A0A2U3KGI9"/>
<protein>
    <submittedName>
        <fullName evidence="1">Uncharacterized protein</fullName>
    </submittedName>
</protein>